<protein>
    <submittedName>
        <fullName evidence="11">Rieske [2Fe-2S] domain</fullName>
    </submittedName>
</protein>
<evidence type="ECO:0000256" key="3">
    <source>
        <dbReference type="ARBA" id="ARBA00022714"/>
    </source>
</evidence>
<reference evidence="11 12" key="1">
    <citation type="submission" date="2018-06" db="EMBL/GenBank/DDBJ databases">
        <authorList>
            <consortium name="Pathogen Informatics"/>
            <person name="Doyle S."/>
        </authorList>
    </citation>
    <scope>NUCLEOTIDE SEQUENCE [LARGE SCALE GENOMIC DNA]</scope>
    <source>
        <strain evidence="11 12">NCTC13336</strain>
    </source>
</reference>
<organism evidence="11 12">
    <name type="scientific">Kingella potus</name>
    <dbReference type="NCBI Taxonomy" id="265175"/>
    <lineage>
        <taxon>Bacteria</taxon>
        <taxon>Pseudomonadati</taxon>
        <taxon>Pseudomonadota</taxon>
        <taxon>Betaproteobacteria</taxon>
        <taxon>Neisseriales</taxon>
        <taxon>Neisseriaceae</taxon>
        <taxon>Kingella</taxon>
    </lineage>
</organism>
<evidence type="ECO:0000256" key="2">
    <source>
        <dbReference type="ARBA" id="ARBA00022692"/>
    </source>
</evidence>
<dbReference type="PANTHER" id="PTHR21266:SF32">
    <property type="entry name" value="CHOLESTEROL 7-DESATURASE NVD"/>
    <property type="match status" value="1"/>
</dbReference>
<name>A0A377R2F5_9NEIS</name>
<evidence type="ECO:0000259" key="10">
    <source>
        <dbReference type="PROSITE" id="PS51296"/>
    </source>
</evidence>
<dbReference type="InterPro" id="IPR050584">
    <property type="entry name" value="Cholesterol_7-desaturase"/>
</dbReference>
<evidence type="ECO:0000256" key="8">
    <source>
        <dbReference type="ARBA" id="ARBA00023014"/>
    </source>
</evidence>
<evidence type="ECO:0000256" key="5">
    <source>
        <dbReference type="ARBA" id="ARBA00022989"/>
    </source>
</evidence>
<feature type="domain" description="Rieske" evidence="10">
    <location>
        <begin position="18"/>
        <end position="122"/>
    </location>
</feature>
<dbReference type="GO" id="GO:0051537">
    <property type="term" value="F:2 iron, 2 sulfur cluster binding"/>
    <property type="evidence" value="ECO:0007669"/>
    <property type="project" value="UniProtKB-KW"/>
</dbReference>
<evidence type="ECO:0000256" key="6">
    <source>
        <dbReference type="ARBA" id="ARBA00023002"/>
    </source>
</evidence>
<keyword evidence="4" id="KW-0479">Metal-binding</keyword>
<dbReference type="SUPFAM" id="SSF50022">
    <property type="entry name" value="ISP domain"/>
    <property type="match status" value="1"/>
</dbReference>
<dbReference type="GO" id="GO:0016491">
    <property type="term" value="F:oxidoreductase activity"/>
    <property type="evidence" value="ECO:0007669"/>
    <property type="project" value="UniProtKB-KW"/>
</dbReference>
<keyword evidence="8" id="KW-0411">Iron-sulfur</keyword>
<keyword evidence="9" id="KW-0472">Membrane</keyword>
<dbReference type="EMBL" id="UGJJ01000002">
    <property type="protein sequence ID" value="STR02414.1"/>
    <property type="molecule type" value="Genomic_DNA"/>
</dbReference>
<dbReference type="GO" id="GO:0016020">
    <property type="term" value="C:membrane"/>
    <property type="evidence" value="ECO:0007669"/>
    <property type="project" value="UniProtKB-SubCell"/>
</dbReference>
<dbReference type="GO" id="GO:0046872">
    <property type="term" value="F:metal ion binding"/>
    <property type="evidence" value="ECO:0007669"/>
    <property type="project" value="UniProtKB-KW"/>
</dbReference>
<keyword evidence="6" id="KW-0560">Oxidoreductase</keyword>
<keyword evidence="5" id="KW-1133">Transmembrane helix</keyword>
<evidence type="ECO:0000256" key="1">
    <source>
        <dbReference type="ARBA" id="ARBA00004370"/>
    </source>
</evidence>
<dbReference type="PANTHER" id="PTHR21266">
    <property type="entry name" value="IRON-SULFUR DOMAIN CONTAINING PROTEIN"/>
    <property type="match status" value="1"/>
</dbReference>
<dbReference type="AlphaFoldDB" id="A0A377R2F5"/>
<dbReference type="Gene3D" id="2.102.10.10">
    <property type="entry name" value="Rieske [2Fe-2S] iron-sulphur domain"/>
    <property type="match status" value="1"/>
</dbReference>
<dbReference type="InterPro" id="IPR036922">
    <property type="entry name" value="Rieske_2Fe-2S_sf"/>
</dbReference>
<evidence type="ECO:0000256" key="7">
    <source>
        <dbReference type="ARBA" id="ARBA00023004"/>
    </source>
</evidence>
<evidence type="ECO:0000313" key="12">
    <source>
        <dbReference type="Proteomes" id="UP000254293"/>
    </source>
</evidence>
<dbReference type="PROSITE" id="PS51296">
    <property type="entry name" value="RIESKE"/>
    <property type="match status" value="1"/>
</dbReference>
<accession>A0A377R2F5</accession>
<dbReference type="OrthoDB" id="9790995at2"/>
<gene>
    <name evidence="11" type="ORF">NCTC13336_01280</name>
</gene>
<proteinExistence type="predicted"/>
<dbReference type="RefSeq" id="WP_115308341.1">
    <property type="nucleotide sequence ID" value="NZ_UGJJ01000002.1"/>
</dbReference>
<comment type="subcellular location">
    <subcellularLocation>
        <location evidence="1">Membrane</location>
    </subcellularLocation>
</comment>
<keyword evidence="2" id="KW-0812">Transmembrane</keyword>
<sequence length="325" mass="35757">MTEHDPAESQWHHWPRCWYPAARADGFAPGQIRSGHIAGRQWVLYRAADGTFRAADAFCPHMGAHLKAACVAGQALRCGLHGCLIEPQQNPRISDGLPAIGEGCRLPAQGWPCAERFGLVWLHPPLLPGQTAPPLPFADNGHLRLTASRIIPADWRAMICNGFDLSHMAIVHQRTPEGEPVFDHTAEGGIRMRFSTRILPKGGFSSWLMQRLSGGRIELAHTCNGSSIMVESRVGRFATSGIFALLPQDPPDTPPEHRRTLAFASIGIPPSATLPRLQLYLARFLYLAFLKKDFAIVENMRLKLDGADDPAVLQAARYQSTLESL</sequence>
<dbReference type="GO" id="GO:0005737">
    <property type="term" value="C:cytoplasm"/>
    <property type="evidence" value="ECO:0007669"/>
    <property type="project" value="TreeGrafter"/>
</dbReference>
<evidence type="ECO:0000256" key="4">
    <source>
        <dbReference type="ARBA" id="ARBA00022723"/>
    </source>
</evidence>
<keyword evidence="7" id="KW-0408">Iron</keyword>
<dbReference type="Pfam" id="PF00355">
    <property type="entry name" value="Rieske"/>
    <property type="match status" value="1"/>
</dbReference>
<evidence type="ECO:0000256" key="9">
    <source>
        <dbReference type="ARBA" id="ARBA00023136"/>
    </source>
</evidence>
<keyword evidence="3" id="KW-0001">2Fe-2S</keyword>
<dbReference type="SUPFAM" id="SSF55961">
    <property type="entry name" value="Bet v1-like"/>
    <property type="match status" value="1"/>
</dbReference>
<evidence type="ECO:0000313" key="11">
    <source>
        <dbReference type="EMBL" id="STR02414.1"/>
    </source>
</evidence>
<dbReference type="Proteomes" id="UP000254293">
    <property type="component" value="Unassembled WGS sequence"/>
</dbReference>
<dbReference type="InterPro" id="IPR017941">
    <property type="entry name" value="Rieske_2Fe-2S"/>
</dbReference>
<keyword evidence="12" id="KW-1185">Reference proteome</keyword>